<keyword evidence="5" id="KW-0998">Cell outer membrane</keyword>
<dbReference type="PANTHER" id="PTHR30026">
    <property type="entry name" value="OUTER MEMBRANE PROTEIN TOLC"/>
    <property type="match status" value="1"/>
</dbReference>
<dbReference type="GO" id="GO:0009279">
    <property type="term" value="C:cell outer membrane"/>
    <property type="evidence" value="ECO:0007669"/>
    <property type="project" value="UniProtKB-SubCell"/>
</dbReference>
<keyword evidence="3" id="KW-0812">Transmembrane</keyword>
<evidence type="ECO:0000256" key="1">
    <source>
        <dbReference type="ARBA" id="ARBA00004442"/>
    </source>
</evidence>
<organism evidence="7 8">
    <name type="scientific">Thalassolituus maritimus</name>
    <dbReference type="NCBI Taxonomy" id="484498"/>
    <lineage>
        <taxon>Bacteria</taxon>
        <taxon>Pseudomonadati</taxon>
        <taxon>Pseudomonadota</taxon>
        <taxon>Gammaproteobacteria</taxon>
        <taxon>Oceanospirillales</taxon>
        <taxon>Oceanospirillaceae</taxon>
        <taxon>Thalassolituus</taxon>
    </lineage>
</organism>
<keyword evidence="6" id="KW-0732">Signal</keyword>
<feature type="chain" id="PRO_5012523675" evidence="6">
    <location>
        <begin position="24"/>
        <end position="425"/>
    </location>
</feature>
<comment type="subcellular location">
    <subcellularLocation>
        <location evidence="1">Cell outer membrane</location>
    </subcellularLocation>
</comment>
<dbReference type="GO" id="GO:0015288">
    <property type="term" value="F:porin activity"/>
    <property type="evidence" value="ECO:0007669"/>
    <property type="project" value="TreeGrafter"/>
</dbReference>
<dbReference type="PANTHER" id="PTHR30026:SF20">
    <property type="entry name" value="OUTER MEMBRANE PROTEIN TOLC"/>
    <property type="match status" value="1"/>
</dbReference>
<dbReference type="RefSeq" id="WP_076518130.1">
    <property type="nucleotide sequence ID" value="NZ_FTOH01000016.1"/>
</dbReference>
<sequence length="425" mass="48120">MPVNGLIFILCLFLISSRHDAHAQTLVETIDLALKHSSVLRQQHYQTDLAFIDKAINQAARDAEVELHLLGGAGQVATSKGAARFVQNGERYPLSAILELSYPIDIWGSDKRDDEIHTKTIQQKALDAEFTKHSTILDAVDVYVALARGNIERELQQERVTLLTKKVEEAEIQLSVGLYTPPFVEQIIAEKVEAESLLMDYELALGRDALLFQRLTGHRPVQTTNKIDIPFFPKSIDSIREKIDDAPQVKSLQYALQTAHLEVDNTDADYRSTLELIGNGGVQEGNIYLAERIYNYEFMLRWEIPLNNRALRSAAKSRSQVLAAIRQEGVKDARELIEYQIMQLIKQYETALAQADKLERILVVKSENLAATSHEAKVGKSTEFEVMERHYDWKETQSLLNLNHNTQALIAYQVRSLLGMTHDVE</sequence>
<gene>
    <name evidence="7" type="ORF">SAMN05421686_11635</name>
</gene>
<evidence type="ECO:0000256" key="2">
    <source>
        <dbReference type="ARBA" id="ARBA00022452"/>
    </source>
</evidence>
<evidence type="ECO:0000313" key="7">
    <source>
        <dbReference type="EMBL" id="SIT19522.1"/>
    </source>
</evidence>
<dbReference type="Gene3D" id="1.20.1600.10">
    <property type="entry name" value="Outer membrane efflux proteins (OEP)"/>
    <property type="match status" value="1"/>
</dbReference>
<accession>A0A1N7Q9I0</accession>
<dbReference type="EMBL" id="FTOH01000016">
    <property type="protein sequence ID" value="SIT19522.1"/>
    <property type="molecule type" value="Genomic_DNA"/>
</dbReference>
<dbReference type="InterPro" id="IPR051906">
    <property type="entry name" value="TolC-like"/>
</dbReference>
<evidence type="ECO:0000256" key="5">
    <source>
        <dbReference type="ARBA" id="ARBA00023237"/>
    </source>
</evidence>
<dbReference type="GO" id="GO:0015562">
    <property type="term" value="F:efflux transmembrane transporter activity"/>
    <property type="evidence" value="ECO:0007669"/>
    <property type="project" value="InterPro"/>
</dbReference>
<keyword evidence="8" id="KW-1185">Reference proteome</keyword>
<keyword evidence="2" id="KW-1134">Transmembrane beta strand</keyword>
<dbReference type="Proteomes" id="UP000185639">
    <property type="component" value="Unassembled WGS sequence"/>
</dbReference>
<name>A0A1N7Q9I0_9GAMM</name>
<protein>
    <submittedName>
        <fullName evidence="7">Outer membrane protein TolC</fullName>
    </submittedName>
</protein>
<dbReference type="SUPFAM" id="SSF56954">
    <property type="entry name" value="Outer membrane efflux proteins (OEP)"/>
    <property type="match status" value="1"/>
</dbReference>
<proteinExistence type="predicted"/>
<dbReference type="GO" id="GO:1990281">
    <property type="term" value="C:efflux pump complex"/>
    <property type="evidence" value="ECO:0007669"/>
    <property type="project" value="TreeGrafter"/>
</dbReference>
<dbReference type="STRING" id="484498.SAMN05421686_11635"/>
<reference evidence="8" key="1">
    <citation type="submission" date="2017-01" db="EMBL/GenBank/DDBJ databases">
        <authorList>
            <person name="Varghese N."/>
            <person name="Submissions S."/>
        </authorList>
    </citation>
    <scope>NUCLEOTIDE SEQUENCE [LARGE SCALE GENOMIC DNA]</scope>
    <source>
        <strain evidence="8">DSM 24913</strain>
    </source>
</reference>
<evidence type="ECO:0000256" key="6">
    <source>
        <dbReference type="SAM" id="SignalP"/>
    </source>
</evidence>
<evidence type="ECO:0000313" key="8">
    <source>
        <dbReference type="Proteomes" id="UP000185639"/>
    </source>
</evidence>
<evidence type="ECO:0000256" key="4">
    <source>
        <dbReference type="ARBA" id="ARBA00023136"/>
    </source>
</evidence>
<dbReference type="AlphaFoldDB" id="A0A1N7Q9I0"/>
<keyword evidence="4" id="KW-0472">Membrane</keyword>
<feature type="signal peptide" evidence="6">
    <location>
        <begin position="1"/>
        <end position="23"/>
    </location>
</feature>
<evidence type="ECO:0000256" key="3">
    <source>
        <dbReference type="ARBA" id="ARBA00022692"/>
    </source>
</evidence>